<dbReference type="PANTHER" id="PTHR36844">
    <property type="entry name" value="PROTEASE PRSW"/>
    <property type="match status" value="1"/>
</dbReference>
<dbReference type="InterPro" id="IPR000253">
    <property type="entry name" value="FHA_dom"/>
</dbReference>
<keyword evidence="1" id="KW-0812">Transmembrane</keyword>
<sequence length="509" mass="54564">MRLCLSVLNGSLNGQVYRLHDGALLLGRGTDAGIRFNPAVDSMVSSRHCLIQAEPDGFYVVDNQSTNGTYVNGQRIQRARLNQGDIIELGNPGVRLQVALEAPAASPAAFAPGASTFGHPAAADGGTARLRETIGGLGMYNPERKSLAPESEASPMGAYIGAAVGILVCLVLTLIVALIMLSELGIVVAVIATVVAFVPAFFYMLPFLWLDRYDPEPVWALAASFAWGGLVAVVVSYILNSLFGAIAFSVGGEIAGNIVGGVISAPIVEEGAKGLGLLLLLLFLRREFDDIVDGVVYGSFIALGFATVENILYYGRSLLGGGLEGLLIVFIMRGIMSPFAHVTFTAMTGIGCGLARESHNLAVRILAPLGGYILAVILHMVWNGMATFLGAGFLIGYALFEVPFFLAFIAFLVYVARREGKILREMLSVEVARGLITPEQLAIATSTIRRTLWPLQGKFAARRAFLRNVSKLGLSYWHVQRAVAAQSETRSLPQIPRLQAEILRLREQV</sequence>
<reference evidence="3 4" key="1">
    <citation type="submission" date="2021-03" db="EMBL/GenBank/DDBJ databases">
        <title>Genomic and phenotypic characterization of Chloracidobacterium isolates provides evidence for multiple species.</title>
        <authorList>
            <person name="Saini M.K."/>
            <person name="Costas A.M.G."/>
            <person name="Tank M."/>
            <person name="Bryant D.A."/>
        </authorList>
    </citation>
    <scope>NUCLEOTIDE SEQUENCE [LARGE SCALE GENOMIC DNA]</scope>
    <source>
        <strain evidence="3 4">N</strain>
    </source>
</reference>
<organism evidence="3 4">
    <name type="scientific">Chloracidobacterium sp. N</name>
    <dbReference type="NCBI Taxonomy" id="2821540"/>
    <lineage>
        <taxon>Bacteria</taxon>
        <taxon>Pseudomonadati</taxon>
        <taxon>Acidobacteriota</taxon>
        <taxon>Terriglobia</taxon>
        <taxon>Terriglobales</taxon>
        <taxon>Acidobacteriaceae</taxon>
        <taxon>Chloracidobacterium</taxon>
        <taxon>Chloracidobacterium aggregatum</taxon>
    </lineage>
</organism>
<keyword evidence="1" id="KW-0472">Membrane</keyword>
<dbReference type="InterPro" id="IPR026898">
    <property type="entry name" value="PrsW"/>
</dbReference>
<dbReference type="SMART" id="SM00240">
    <property type="entry name" value="FHA"/>
    <property type="match status" value="1"/>
</dbReference>
<dbReference type="GO" id="GO:0008237">
    <property type="term" value="F:metallopeptidase activity"/>
    <property type="evidence" value="ECO:0007669"/>
    <property type="project" value="UniProtKB-KW"/>
</dbReference>
<gene>
    <name evidence="3" type="ORF">J8C05_04325</name>
</gene>
<feature type="transmembrane region" description="Helical" evidence="1">
    <location>
        <begin position="361"/>
        <end position="382"/>
    </location>
</feature>
<keyword evidence="3" id="KW-0378">Hydrolase</keyword>
<feature type="transmembrane region" description="Helical" evidence="1">
    <location>
        <begin position="158"/>
        <end position="180"/>
    </location>
</feature>
<keyword evidence="4" id="KW-1185">Reference proteome</keyword>
<dbReference type="SUPFAM" id="SSF49879">
    <property type="entry name" value="SMAD/FHA domain"/>
    <property type="match status" value="1"/>
</dbReference>
<dbReference type="RefSeq" id="WP_211422956.1">
    <property type="nucleotide sequence ID" value="NZ_CP072642.1"/>
</dbReference>
<evidence type="ECO:0000313" key="4">
    <source>
        <dbReference type="Proteomes" id="UP000677668"/>
    </source>
</evidence>
<dbReference type="Proteomes" id="UP000677668">
    <property type="component" value="Chromosome 1"/>
</dbReference>
<keyword evidence="3" id="KW-0645">Protease</keyword>
<feature type="transmembrane region" description="Helical" evidence="1">
    <location>
        <begin position="186"/>
        <end position="210"/>
    </location>
</feature>
<keyword evidence="3" id="KW-0482">Metalloprotease</keyword>
<evidence type="ECO:0000313" key="3">
    <source>
        <dbReference type="EMBL" id="QUV94681.1"/>
    </source>
</evidence>
<dbReference type="EMBL" id="CP072642">
    <property type="protein sequence ID" value="QUV94681.1"/>
    <property type="molecule type" value="Genomic_DNA"/>
</dbReference>
<evidence type="ECO:0000259" key="2">
    <source>
        <dbReference type="PROSITE" id="PS50006"/>
    </source>
</evidence>
<evidence type="ECO:0000256" key="1">
    <source>
        <dbReference type="SAM" id="Phobius"/>
    </source>
</evidence>
<dbReference type="Gene3D" id="2.60.200.20">
    <property type="match status" value="1"/>
</dbReference>
<dbReference type="PROSITE" id="PS50006">
    <property type="entry name" value="FHA_DOMAIN"/>
    <property type="match status" value="1"/>
</dbReference>
<feature type="transmembrane region" description="Helical" evidence="1">
    <location>
        <begin position="217"/>
        <end position="238"/>
    </location>
</feature>
<protein>
    <submittedName>
        <fullName evidence="3">PrsW family intramembrane metalloprotease</fullName>
    </submittedName>
</protein>
<dbReference type="PANTHER" id="PTHR36844:SF1">
    <property type="entry name" value="PROTEASE PRSW"/>
    <property type="match status" value="1"/>
</dbReference>
<feature type="transmembrane region" description="Helical" evidence="1">
    <location>
        <begin position="394"/>
        <end position="416"/>
    </location>
</feature>
<accession>A0ABX8B6H3</accession>
<feature type="domain" description="FHA" evidence="2">
    <location>
        <begin position="24"/>
        <end position="76"/>
    </location>
</feature>
<dbReference type="Pfam" id="PF13367">
    <property type="entry name" value="PrsW-protease"/>
    <property type="match status" value="1"/>
</dbReference>
<proteinExistence type="predicted"/>
<feature type="transmembrane region" description="Helical" evidence="1">
    <location>
        <begin position="326"/>
        <end position="349"/>
    </location>
</feature>
<feature type="transmembrane region" description="Helical" evidence="1">
    <location>
        <begin position="295"/>
        <end position="314"/>
    </location>
</feature>
<dbReference type="CDD" id="cd00060">
    <property type="entry name" value="FHA"/>
    <property type="match status" value="1"/>
</dbReference>
<dbReference type="Pfam" id="PF00498">
    <property type="entry name" value="FHA"/>
    <property type="match status" value="1"/>
</dbReference>
<name>A0ABX8B6H3_9BACT</name>
<dbReference type="InterPro" id="IPR008984">
    <property type="entry name" value="SMAD_FHA_dom_sf"/>
</dbReference>
<keyword evidence="1" id="KW-1133">Transmembrane helix</keyword>